<dbReference type="PANTHER" id="PTHR21255">
    <property type="entry name" value="T-COMPLEX-ASSOCIATED-TESTIS-EXPRESSED 1/ DYNEIN LIGHT CHAIN"/>
    <property type="match status" value="1"/>
</dbReference>
<gene>
    <name evidence="2" type="ORF">CC80DRAFT_466128</name>
</gene>
<sequence length="138" mass="14959">MATTNAPLPTEELRAIANSACETALGSAEKYEHTQVADWNTVIINTILQSLIEKTSAPSTTDDDSKSHPSFKYIANSTIIQHPGNPSEPSTAGRRGMHSAVGAFWNTDKDGTFSYKWEGAEKKGMDVVISINWIAIGF</sequence>
<dbReference type="EMBL" id="ML976983">
    <property type="protein sequence ID" value="KAF1960339.1"/>
    <property type="molecule type" value="Genomic_DNA"/>
</dbReference>
<evidence type="ECO:0000313" key="3">
    <source>
        <dbReference type="Proteomes" id="UP000800035"/>
    </source>
</evidence>
<dbReference type="GO" id="GO:0005868">
    <property type="term" value="C:cytoplasmic dynein complex"/>
    <property type="evidence" value="ECO:0007669"/>
    <property type="project" value="TreeGrafter"/>
</dbReference>
<dbReference type="Gene3D" id="3.30.1140.40">
    <property type="entry name" value="Tctex-1"/>
    <property type="match status" value="1"/>
</dbReference>
<dbReference type="OrthoDB" id="10059120at2759"/>
<proteinExistence type="predicted"/>
<dbReference type="AlphaFoldDB" id="A0A6A5U8M7"/>
<dbReference type="PANTHER" id="PTHR21255:SF4">
    <property type="entry name" value="DYNEIN LIGHT CHAIN TCTEX-TYPE"/>
    <property type="match status" value="1"/>
</dbReference>
<dbReference type="InterPro" id="IPR005334">
    <property type="entry name" value="Tctex-1-like"/>
</dbReference>
<evidence type="ECO:0000256" key="1">
    <source>
        <dbReference type="SAM" id="MobiDB-lite"/>
    </source>
</evidence>
<organism evidence="2 3">
    <name type="scientific">Byssothecium circinans</name>
    <dbReference type="NCBI Taxonomy" id="147558"/>
    <lineage>
        <taxon>Eukaryota</taxon>
        <taxon>Fungi</taxon>
        <taxon>Dikarya</taxon>
        <taxon>Ascomycota</taxon>
        <taxon>Pezizomycotina</taxon>
        <taxon>Dothideomycetes</taxon>
        <taxon>Pleosporomycetidae</taxon>
        <taxon>Pleosporales</taxon>
        <taxon>Massarineae</taxon>
        <taxon>Massarinaceae</taxon>
        <taxon>Byssothecium</taxon>
    </lineage>
</organism>
<dbReference type="Pfam" id="PF03645">
    <property type="entry name" value="Tctex-1"/>
    <property type="match status" value="1"/>
</dbReference>
<feature type="region of interest" description="Disordered" evidence="1">
    <location>
        <begin position="76"/>
        <end position="96"/>
    </location>
</feature>
<dbReference type="GO" id="GO:0005737">
    <property type="term" value="C:cytoplasm"/>
    <property type="evidence" value="ECO:0007669"/>
    <property type="project" value="TreeGrafter"/>
</dbReference>
<dbReference type="GO" id="GO:0045505">
    <property type="term" value="F:dynein intermediate chain binding"/>
    <property type="evidence" value="ECO:0007669"/>
    <property type="project" value="TreeGrafter"/>
</dbReference>
<accession>A0A6A5U8M7</accession>
<evidence type="ECO:0000313" key="2">
    <source>
        <dbReference type="EMBL" id="KAF1960339.1"/>
    </source>
</evidence>
<keyword evidence="3" id="KW-1185">Reference proteome</keyword>
<dbReference type="InterPro" id="IPR038586">
    <property type="entry name" value="Tctex-1-like_sf"/>
</dbReference>
<dbReference type="GO" id="GO:0007018">
    <property type="term" value="P:microtubule-based movement"/>
    <property type="evidence" value="ECO:0007669"/>
    <property type="project" value="TreeGrafter"/>
</dbReference>
<dbReference type="CDD" id="cd21456">
    <property type="entry name" value="DLC-like_SpDlc1-like"/>
    <property type="match status" value="1"/>
</dbReference>
<dbReference type="Proteomes" id="UP000800035">
    <property type="component" value="Unassembled WGS sequence"/>
</dbReference>
<reference evidence="2" key="1">
    <citation type="journal article" date="2020" name="Stud. Mycol.">
        <title>101 Dothideomycetes genomes: a test case for predicting lifestyles and emergence of pathogens.</title>
        <authorList>
            <person name="Haridas S."/>
            <person name="Albert R."/>
            <person name="Binder M."/>
            <person name="Bloem J."/>
            <person name="Labutti K."/>
            <person name="Salamov A."/>
            <person name="Andreopoulos B."/>
            <person name="Baker S."/>
            <person name="Barry K."/>
            <person name="Bills G."/>
            <person name="Bluhm B."/>
            <person name="Cannon C."/>
            <person name="Castanera R."/>
            <person name="Culley D."/>
            <person name="Daum C."/>
            <person name="Ezra D."/>
            <person name="Gonzalez J."/>
            <person name="Henrissat B."/>
            <person name="Kuo A."/>
            <person name="Liang C."/>
            <person name="Lipzen A."/>
            <person name="Lutzoni F."/>
            <person name="Magnuson J."/>
            <person name="Mondo S."/>
            <person name="Nolan M."/>
            <person name="Ohm R."/>
            <person name="Pangilinan J."/>
            <person name="Park H.-J."/>
            <person name="Ramirez L."/>
            <person name="Alfaro M."/>
            <person name="Sun H."/>
            <person name="Tritt A."/>
            <person name="Yoshinaga Y."/>
            <person name="Zwiers L.-H."/>
            <person name="Turgeon B."/>
            <person name="Goodwin S."/>
            <person name="Spatafora J."/>
            <person name="Crous P."/>
            <person name="Grigoriev I."/>
        </authorList>
    </citation>
    <scope>NUCLEOTIDE SEQUENCE</scope>
    <source>
        <strain evidence="2">CBS 675.92</strain>
    </source>
</reference>
<name>A0A6A5U8M7_9PLEO</name>
<protein>
    <submittedName>
        <fullName evidence="2">Putative dynein light chain</fullName>
    </submittedName>
</protein>